<dbReference type="CDD" id="cd06250">
    <property type="entry name" value="M14_PaAOTO_like"/>
    <property type="match status" value="1"/>
</dbReference>
<reference evidence="7" key="1">
    <citation type="journal article" date="2019" name="Int. J. Syst. Evol. Microbiol.">
        <title>The Global Catalogue of Microorganisms (GCM) 10K type strain sequencing project: providing services to taxonomists for standard genome sequencing and annotation.</title>
        <authorList>
            <consortium name="The Broad Institute Genomics Platform"/>
            <consortium name="The Broad Institute Genome Sequencing Center for Infectious Disease"/>
            <person name="Wu L."/>
            <person name="Ma J."/>
        </authorList>
    </citation>
    <scope>NUCLEOTIDE SEQUENCE [LARGE SCALE GENOMIC DNA]</scope>
    <source>
        <strain evidence="7">CECT 8472</strain>
    </source>
</reference>
<dbReference type="RefSeq" id="WP_382421459.1">
    <property type="nucleotide sequence ID" value="NZ_JBHSCW010000003.1"/>
</dbReference>
<dbReference type="EC" id="3.5.1.-" evidence="6"/>
<dbReference type="GO" id="GO:0016787">
    <property type="term" value="F:hydrolase activity"/>
    <property type="evidence" value="ECO:0007669"/>
    <property type="project" value="UniProtKB-KW"/>
</dbReference>
<accession>A0ABV8UJ96</accession>
<comment type="caution">
    <text evidence="6">The sequence shown here is derived from an EMBL/GenBank/DDBJ whole genome shotgun (WGS) entry which is preliminary data.</text>
</comment>
<evidence type="ECO:0000313" key="6">
    <source>
        <dbReference type="EMBL" id="MFC4351119.1"/>
    </source>
</evidence>
<evidence type="ECO:0000259" key="5">
    <source>
        <dbReference type="Pfam" id="PF24827"/>
    </source>
</evidence>
<dbReference type="Proteomes" id="UP001595799">
    <property type="component" value="Unassembled WGS sequence"/>
</dbReference>
<evidence type="ECO:0000313" key="7">
    <source>
        <dbReference type="Proteomes" id="UP001595799"/>
    </source>
</evidence>
<evidence type="ECO:0000256" key="3">
    <source>
        <dbReference type="ARBA" id="ARBA00022801"/>
    </source>
</evidence>
<dbReference type="EMBL" id="JBHSCW010000003">
    <property type="protein sequence ID" value="MFC4351119.1"/>
    <property type="molecule type" value="Genomic_DNA"/>
</dbReference>
<keyword evidence="4" id="KW-0862">Zinc</keyword>
<dbReference type="PANTHER" id="PTHR37326">
    <property type="entry name" value="BLL3975 PROTEIN"/>
    <property type="match status" value="1"/>
</dbReference>
<keyword evidence="7" id="KW-1185">Reference proteome</keyword>
<keyword evidence="3 6" id="KW-0378">Hydrolase</keyword>
<dbReference type="Gene3D" id="3.40.630.10">
    <property type="entry name" value="Zn peptidases"/>
    <property type="match status" value="1"/>
</dbReference>
<dbReference type="InterPro" id="IPR055438">
    <property type="entry name" value="AstE_AspA_cat"/>
</dbReference>
<sequence length="380" mass="41410">MSHSIERQILKGSPPGTQRELVLHRFGPAEADARAYIQASLHADEVPAMLVAQHLLELLKAADAQAAIKGRITVVPYANPLGLSQFVNGVHLGRYNLPGGGNYNRLWPDLYDLIRDELRGRLGPDANTNKQLIRQAMKQAVTTLQVHSELEHLKQLLAREACDADLVLDLHCDDDALMHLYLTPEHWPAGTDLAADLECRAVLLASDSGGGSFDEAFSTPWPRLADAFPEHPIPRDACFSATVELRGQADVDDTLAAEDARALYRELQRRGLVAGLPSPAKALQCEATALEACELAKSPASGILSYRKNLGERVAKGDVIADLVDPSHYGDTASRQEIRASTDGVLLTRRLHKYVRAGDNLAKIVGTEPLPERTGLLLED</sequence>
<gene>
    <name evidence="6" type="ORF">ACFOW6_06130</name>
</gene>
<name>A0ABV8UJ96_9PROT</name>
<evidence type="ECO:0000256" key="2">
    <source>
        <dbReference type="ARBA" id="ARBA00022723"/>
    </source>
</evidence>
<protein>
    <submittedName>
        <fullName evidence="6">Succinylglutamate desuccinylase/aspartoacylase family protein</fullName>
        <ecNumber evidence="6">3.5.1.-</ecNumber>
    </submittedName>
</protein>
<dbReference type="PANTHER" id="PTHR37326:SF1">
    <property type="entry name" value="BLL3975 PROTEIN"/>
    <property type="match status" value="1"/>
</dbReference>
<proteinExistence type="predicted"/>
<dbReference type="InterPro" id="IPR053138">
    <property type="entry name" value="N-alpha-Ac-DABA_deacetylase"/>
</dbReference>
<organism evidence="6 7">
    <name type="scientific">Fodinicurvata halophila</name>
    <dbReference type="NCBI Taxonomy" id="1419723"/>
    <lineage>
        <taxon>Bacteria</taxon>
        <taxon>Pseudomonadati</taxon>
        <taxon>Pseudomonadota</taxon>
        <taxon>Alphaproteobacteria</taxon>
        <taxon>Rhodospirillales</taxon>
        <taxon>Rhodovibrionaceae</taxon>
        <taxon>Fodinicurvata</taxon>
    </lineage>
</organism>
<dbReference type="Gene3D" id="2.40.50.100">
    <property type="match status" value="1"/>
</dbReference>
<dbReference type="Pfam" id="PF24827">
    <property type="entry name" value="AstE_AspA_cat"/>
    <property type="match status" value="1"/>
</dbReference>
<feature type="domain" description="Succinylglutamate desuccinylase/Aspartoacylase catalytic" evidence="5">
    <location>
        <begin position="34"/>
        <end position="227"/>
    </location>
</feature>
<dbReference type="SUPFAM" id="SSF53187">
    <property type="entry name" value="Zn-dependent exopeptidases"/>
    <property type="match status" value="1"/>
</dbReference>
<evidence type="ECO:0000256" key="1">
    <source>
        <dbReference type="ARBA" id="ARBA00001947"/>
    </source>
</evidence>
<keyword evidence="2" id="KW-0479">Metal-binding</keyword>
<evidence type="ECO:0000256" key="4">
    <source>
        <dbReference type="ARBA" id="ARBA00022833"/>
    </source>
</evidence>
<comment type="cofactor">
    <cofactor evidence="1">
        <name>Zn(2+)</name>
        <dbReference type="ChEBI" id="CHEBI:29105"/>
    </cofactor>
</comment>